<keyword evidence="2" id="KW-1185">Reference proteome</keyword>
<sequence length="293" mass="33586">MGILNELRNAFKNGGYLTKLIYINVIVFFVIRGIDVILFLGGQPLGLIVNYLSLPDSWAQLIKQPWSLFTYMFTHYGFIHLFSNLLFLYWFGRIFLQYLDQNKLIYLYIIGGLMGGILYFIAFNTLPVFANSTTLLLGASAAVFSIVVATAVYIPNYQLYLMFIGPVRIKYIAIIYVVLSTIMIASENPGGNIAHLGGALCGYLYIHYYRKGKDIGAWIYPLIDKVMKLCTRSTSNLKVKYKKDVTKMNDKQYNRSKKQKQEETNRVLDKISKSGYDSLSKEEKNHLFKMGRK</sequence>
<evidence type="ECO:0000313" key="1">
    <source>
        <dbReference type="EMBL" id="QZE14334.1"/>
    </source>
</evidence>
<proteinExistence type="predicted"/>
<reference evidence="1" key="1">
    <citation type="submission" date="2021-08" db="EMBL/GenBank/DDBJ databases">
        <title>Novel anaerobic bacterium isolated from sea squirt in East Sea, Republic of Korea.</title>
        <authorList>
            <person name="Nguyen T.H."/>
            <person name="Li Z."/>
            <person name="Lee Y.-J."/>
            <person name="Ko J."/>
            <person name="Kim S.-G."/>
        </authorList>
    </citation>
    <scope>NUCLEOTIDE SEQUENCE</scope>
    <source>
        <strain evidence="1">KCTC 25031</strain>
    </source>
</reference>
<name>A0AC61NR29_9BACT</name>
<keyword evidence="1" id="KW-0645">Protease</keyword>
<accession>A0AC61NR29</accession>
<protein>
    <submittedName>
        <fullName evidence="1">Rhomboid family intramembrane serine protease</fullName>
    </submittedName>
</protein>
<keyword evidence="1" id="KW-0378">Hydrolase</keyword>
<organism evidence="1 2">
    <name type="scientific">Halosquirtibacter laminarini</name>
    <dbReference type="NCBI Taxonomy" id="3374600"/>
    <lineage>
        <taxon>Bacteria</taxon>
        <taxon>Pseudomonadati</taxon>
        <taxon>Bacteroidota</taxon>
        <taxon>Bacteroidia</taxon>
        <taxon>Marinilabiliales</taxon>
        <taxon>Prolixibacteraceae</taxon>
        <taxon>Halosquirtibacter</taxon>
    </lineage>
</organism>
<dbReference type="EMBL" id="CP081303">
    <property type="protein sequence ID" value="QZE14334.1"/>
    <property type="molecule type" value="Genomic_DNA"/>
</dbReference>
<dbReference type="Proteomes" id="UP000826212">
    <property type="component" value="Chromosome"/>
</dbReference>
<gene>
    <name evidence="1" type="ORF">K4L44_00050</name>
</gene>
<evidence type="ECO:0000313" key="2">
    <source>
        <dbReference type="Proteomes" id="UP000826212"/>
    </source>
</evidence>